<evidence type="ECO:0000313" key="2">
    <source>
        <dbReference type="EMBL" id="MEJ5020832.1"/>
    </source>
</evidence>
<organism evidence="2 3">
    <name type="scientific">Ochrobactrum vermis</name>
    <dbReference type="NCBI Taxonomy" id="1827297"/>
    <lineage>
        <taxon>Bacteria</taxon>
        <taxon>Pseudomonadati</taxon>
        <taxon>Pseudomonadota</taxon>
        <taxon>Alphaproteobacteria</taxon>
        <taxon>Hyphomicrobiales</taxon>
        <taxon>Brucellaceae</taxon>
        <taxon>Brucella/Ochrobactrum group</taxon>
        <taxon>Ochrobactrum</taxon>
    </lineage>
</organism>
<evidence type="ECO:0000256" key="1">
    <source>
        <dbReference type="SAM" id="Phobius"/>
    </source>
</evidence>
<evidence type="ECO:0000313" key="3">
    <source>
        <dbReference type="Proteomes" id="UP001375812"/>
    </source>
</evidence>
<keyword evidence="3" id="KW-1185">Reference proteome</keyword>
<proteinExistence type="predicted"/>
<keyword evidence="1" id="KW-0812">Transmembrane</keyword>
<sequence>MAMLAGASIFISFLGFAAFGIVLYYLALAFLKMQSAGALRDPYCMPIGAFIGTISTAWALSLGFVAADVWGVNARADSAASKERSAIHRLLGTAHTQVLNDAILRQAVENYRTLVIDGEWGKGNNITPTPDVENAILAIRIAMQSIAMSDVPNPIVSQLVNDFDELQDARNDRLAVANTSIDQYKWYLVLMLTLLSAATIAVTHADRPRAGKKALILFSLAASTSLWILAIHSNPYDGVGEIQPALLLSSQKH</sequence>
<gene>
    <name evidence="2" type="ORF">WH297_13960</name>
</gene>
<feature type="transmembrane region" description="Helical" evidence="1">
    <location>
        <begin position="6"/>
        <end position="31"/>
    </location>
</feature>
<dbReference type="Proteomes" id="UP001375812">
    <property type="component" value="Unassembled WGS sequence"/>
</dbReference>
<keyword evidence="1" id="KW-0472">Membrane</keyword>
<feature type="transmembrane region" description="Helical" evidence="1">
    <location>
        <begin position="214"/>
        <end position="231"/>
    </location>
</feature>
<accession>A0ABU8PF01</accession>
<dbReference type="Pfam" id="PF14023">
    <property type="entry name" value="Bestrophin-like"/>
    <property type="match status" value="1"/>
</dbReference>
<keyword evidence="1" id="KW-1133">Transmembrane helix</keyword>
<dbReference type="RefSeq" id="WP_105543337.1">
    <property type="nucleotide sequence ID" value="NZ_JBBGZH010000002.1"/>
</dbReference>
<name>A0ABU8PF01_9HYPH</name>
<dbReference type="InterPro" id="IPR025333">
    <property type="entry name" value="DUF4239"/>
</dbReference>
<protein>
    <submittedName>
        <fullName evidence="2">DUF4239 domain-containing protein</fullName>
    </submittedName>
</protein>
<feature type="transmembrane region" description="Helical" evidence="1">
    <location>
        <begin position="184"/>
        <end position="202"/>
    </location>
</feature>
<feature type="transmembrane region" description="Helical" evidence="1">
    <location>
        <begin position="43"/>
        <end position="67"/>
    </location>
</feature>
<reference evidence="2 3" key="1">
    <citation type="submission" date="2023-12" db="EMBL/GenBank/DDBJ databases">
        <title>Gut-associated functions are favored during microbiome assembly across C. elegans life.</title>
        <authorList>
            <person name="Zimmermann J."/>
        </authorList>
    </citation>
    <scope>NUCLEOTIDE SEQUENCE [LARGE SCALE GENOMIC DNA]</scope>
    <source>
        <strain evidence="2 3">MYb71</strain>
    </source>
</reference>
<dbReference type="EMBL" id="JBBGZH010000002">
    <property type="protein sequence ID" value="MEJ5020832.1"/>
    <property type="molecule type" value="Genomic_DNA"/>
</dbReference>
<comment type="caution">
    <text evidence="2">The sequence shown here is derived from an EMBL/GenBank/DDBJ whole genome shotgun (WGS) entry which is preliminary data.</text>
</comment>